<dbReference type="PANTHER" id="PTHR10884">
    <property type="entry name" value="NADH DEHYDROGENASE UBIQUINONE IRON-SULFUR PROTEIN 3"/>
    <property type="match status" value="1"/>
</dbReference>
<dbReference type="Proteomes" id="UP000231292">
    <property type="component" value="Unassembled WGS sequence"/>
</dbReference>
<evidence type="ECO:0000313" key="7">
    <source>
        <dbReference type="Proteomes" id="UP000231292"/>
    </source>
</evidence>
<evidence type="ECO:0000259" key="5">
    <source>
        <dbReference type="Pfam" id="PF00329"/>
    </source>
</evidence>
<dbReference type="AlphaFoldDB" id="A0A2G9YJR9"/>
<protein>
    <recommendedName>
        <fullName evidence="4">NADH-quinone oxidoreductase</fullName>
        <ecNumber evidence="4">7.1.1.-</ecNumber>
    </recommendedName>
</protein>
<dbReference type="PANTHER" id="PTHR10884:SF14">
    <property type="entry name" value="NADH DEHYDROGENASE [UBIQUINONE] IRON-SULFUR PROTEIN 3, MITOCHONDRIAL"/>
    <property type="match status" value="1"/>
</dbReference>
<dbReference type="InterPro" id="IPR037232">
    <property type="entry name" value="NADH_quin_OxRdtase_su_C/D-like"/>
</dbReference>
<keyword evidence="4" id="KW-0874">Quinone</keyword>
<dbReference type="InterPro" id="IPR020396">
    <property type="entry name" value="NADH_UbQ_OxRdtase_CS"/>
</dbReference>
<comment type="function">
    <text evidence="4">NDH-1 shuttles electrons from NADH, via FMN and iron-sulfur (Fe-S) centers, to quinones in the respiratory chain.</text>
</comment>
<sequence>MDMRDKIKEALGDKVKGWQEHSAKRIYITLDKEDIYKSAELLFRKLGLRFIIASATDMPEYFEILYHFSNDPAGEIYSLRVLLRDKAHPEVDAITPIFPGAEWIEREIWEMLGISFKGHPNLKKLLLADDWPEGEYPLRNKK</sequence>
<gene>
    <name evidence="6" type="ORF">COX41_02610</name>
</gene>
<keyword evidence="2 3" id="KW-0813">Transport</keyword>
<proteinExistence type="inferred from homology"/>
<dbReference type="GO" id="GO:0008137">
    <property type="term" value="F:NADH dehydrogenase (ubiquinone) activity"/>
    <property type="evidence" value="ECO:0007669"/>
    <property type="project" value="InterPro"/>
</dbReference>
<keyword evidence="3" id="KW-0520">NAD</keyword>
<name>A0A2G9YJR9_9BACT</name>
<evidence type="ECO:0000313" key="6">
    <source>
        <dbReference type="EMBL" id="PIP19478.1"/>
    </source>
</evidence>
<dbReference type="GO" id="GO:0048038">
    <property type="term" value="F:quinone binding"/>
    <property type="evidence" value="ECO:0007669"/>
    <property type="project" value="UniProtKB-KW"/>
</dbReference>
<evidence type="ECO:0000256" key="1">
    <source>
        <dbReference type="ARBA" id="ARBA00007569"/>
    </source>
</evidence>
<dbReference type="EC" id="7.1.1.-" evidence="4"/>
<comment type="caution">
    <text evidence="6">The sequence shown here is derived from an EMBL/GenBank/DDBJ whole genome shotgun (WGS) entry which is preliminary data.</text>
</comment>
<dbReference type="Pfam" id="PF00329">
    <property type="entry name" value="Complex1_30kDa"/>
    <property type="match status" value="1"/>
</dbReference>
<comment type="catalytic activity">
    <reaction evidence="4">
        <text>a quinone + NADH + 5 H(+)(in) = a quinol + NAD(+) + 4 H(+)(out)</text>
        <dbReference type="Rhea" id="RHEA:57888"/>
        <dbReference type="ChEBI" id="CHEBI:15378"/>
        <dbReference type="ChEBI" id="CHEBI:24646"/>
        <dbReference type="ChEBI" id="CHEBI:57540"/>
        <dbReference type="ChEBI" id="CHEBI:57945"/>
        <dbReference type="ChEBI" id="CHEBI:132124"/>
    </reaction>
</comment>
<dbReference type="InterPro" id="IPR001268">
    <property type="entry name" value="NADH_UbQ_OxRdtase_30kDa_su"/>
</dbReference>
<keyword evidence="3" id="KW-1278">Translocase</keyword>
<evidence type="ECO:0000256" key="3">
    <source>
        <dbReference type="RuleBase" id="RU003456"/>
    </source>
</evidence>
<accession>A0A2G9YJR9</accession>
<comment type="similarity">
    <text evidence="1 3">Belongs to the complex I 30 kDa subunit family.</text>
</comment>
<organism evidence="6 7">
    <name type="scientific">Candidatus Sherwoodlollariibacterium unditelluris</name>
    <dbReference type="NCBI Taxonomy" id="1974757"/>
    <lineage>
        <taxon>Bacteria</taxon>
        <taxon>Pseudomonadati</taxon>
        <taxon>Candidatus Omnitrophota</taxon>
        <taxon>Candidatus Sherwoodlollariibacterium</taxon>
    </lineage>
</organism>
<evidence type="ECO:0000256" key="4">
    <source>
        <dbReference type="RuleBase" id="RU003582"/>
    </source>
</evidence>
<feature type="domain" description="NADH:ubiquinone oxidoreductase 30kDa subunit" evidence="5">
    <location>
        <begin position="28"/>
        <end position="140"/>
    </location>
</feature>
<dbReference type="SUPFAM" id="SSF143243">
    <property type="entry name" value="Nqo5-like"/>
    <property type="match status" value="1"/>
</dbReference>
<evidence type="ECO:0000256" key="2">
    <source>
        <dbReference type="ARBA" id="ARBA00022448"/>
    </source>
</evidence>
<dbReference type="Gene3D" id="3.30.460.80">
    <property type="entry name" value="NADH:ubiquinone oxidoreductase, 30kDa subunit"/>
    <property type="match status" value="1"/>
</dbReference>
<dbReference type="GO" id="GO:0016651">
    <property type="term" value="F:oxidoreductase activity, acting on NAD(P)H"/>
    <property type="evidence" value="ECO:0007669"/>
    <property type="project" value="InterPro"/>
</dbReference>
<dbReference type="EMBL" id="PCRK01000058">
    <property type="protein sequence ID" value="PIP19478.1"/>
    <property type="molecule type" value="Genomic_DNA"/>
</dbReference>
<dbReference type="PROSITE" id="PS00542">
    <property type="entry name" value="COMPLEX1_30K"/>
    <property type="match status" value="1"/>
</dbReference>
<reference evidence="6 7" key="1">
    <citation type="submission" date="2017-09" db="EMBL/GenBank/DDBJ databases">
        <title>Depth-based differentiation of microbial function through sediment-hosted aquifers and enrichment of novel symbionts in the deep terrestrial subsurface.</title>
        <authorList>
            <person name="Probst A.J."/>
            <person name="Ladd B."/>
            <person name="Jarett J.K."/>
            <person name="Geller-Mcgrath D.E."/>
            <person name="Sieber C.M."/>
            <person name="Emerson J.B."/>
            <person name="Anantharaman K."/>
            <person name="Thomas B.C."/>
            <person name="Malmstrom R."/>
            <person name="Stieglmeier M."/>
            <person name="Klingl A."/>
            <person name="Woyke T."/>
            <person name="Ryan C.M."/>
            <person name="Banfield J.F."/>
        </authorList>
    </citation>
    <scope>NUCLEOTIDE SEQUENCE [LARGE SCALE GENOMIC DNA]</scope>
    <source>
        <strain evidence="6">CG23_combo_of_CG06-09_8_20_14_all_41_10</strain>
    </source>
</reference>